<organism evidence="2">
    <name type="scientific">Rhizophora mucronata</name>
    <name type="common">Asiatic mangrove</name>
    <dbReference type="NCBI Taxonomy" id="61149"/>
    <lineage>
        <taxon>Eukaryota</taxon>
        <taxon>Viridiplantae</taxon>
        <taxon>Streptophyta</taxon>
        <taxon>Embryophyta</taxon>
        <taxon>Tracheophyta</taxon>
        <taxon>Spermatophyta</taxon>
        <taxon>Magnoliopsida</taxon>
        <taxon>eudicotyledons</taxon>
        <taxon>Gunneridae</taxon>
        <taxon>Pentapetalae</taxon>
        <taxon>rosids</taxon>
        <taxon>fabids</taxon>
        <taxon>Malpighiales</taxon>
        <taxon>Rhizophoraceae</taxon>
        <taxon>Rhizophora</taxon>
    </lineage>
</organism>
<protein>
    <submittedName>
        <fullName evidence="2">Mediator of RNA polymerase II transcription subunit 23 isoform X2</fullName>
    </submittedName>
</protein>
<name>A0A2P2KA29_RHIMU</name>
<dbReference type="AlphaFoldDB" id="A0A2P2KA29"/>
<keyword evidence="1" id="KW-0812">Transmembrane</keyword>
<sequence length="61" mass="7060">MECCLLQVQCQIQLLCSLQILRLHWLQFMVLVHLLNLGLSHHLLQLCLLSSCLIFLVMANN</sequence>
<proteinExistence type="predicted"/>
<keyword evidence="1" id="KW-0472">Membrane</keyword>
<accession>A0A2P2KA29</accession>
<keyword evidence="1" id="KW-1133">Transmembrane helix</keyword>
<dbReference type="EMBL" id="GGEC01022077">
    <property type="protein sequence ID" value="MBX02561.1"/>
    <property type="molecule type" value="Transcribed_RNA"/>
</dbReference>
<reference evidence="2" key="1">
    <citation type="submission" date="2018-02" db="EMBL/GenBank/DDBJ databases">
        <title>Rhizophora mucronata_Transcriptome.</title>
        <authorList>
            <person name="Meera S.P."/>
            <person name="Sreeshan A."/>
            <person name="Augustine A."/>
        </authorList>
    </citation>
    <scope>NUCLEOTIDE SEQUENCE</scope>
    <source>
        <tissue evidence="2">Leaf</tissue>
    </source>
</reference>
<evidence type="ECO:0000256" key="1">
    <source>
        <dbReference type="SAM" id="Phobius"/>
    </source>
</evidence>
<evidence type="ECO:0000313" key="2">
    <source>
        <dbReference type="EMBL" id="MBX02561.1"/>
    </source>
</evidence>
<feature type="transmembrane region" description="Helical" evidence="1">
    <location>
        <begin position="42"/>
        <end position="59"/>
    </location>
</feature>